<dbReference type="InterPro" id="IPR009057">
    <property type="entry name" value="Homeodomain-like_sf"/>
</dbReference>
<dbReference type="PRINTS" id="PR00032">
    <property type="entry name" value="HTHARAC"/>
</dbReference>
<gene>
    <name evidence="5" type="ORF">OLW01_13395</name>
</gene>
<keyword evidence="6" id="KW-1185">Reference proteome</keyword>
<evidence type="ECO:0000313" key="6">
    <source>
        <dbReference type="Proteomes" id="UP001163726"/>
    </source>
</evidence>
<name>A0ABY7ALM2_9ALTE</name>
<dbReference type="Gene3D" id="1.10.10.60">
    <property type="entry name" value="Homeodomain-like"/>
    <property type="match status" value="2"/>
</dbReference>
<evidence type="ECO:0000256" key="2">
    <source>
        <dbReference type="ARBA" id="ARBA00023125"/>
    </source>
</evidence>
<accession>A0ABY7ALM2</accession>
<keyword evidence="3" id="KW-0804">Transcription</keyword>
<organism evidence="5 6">
    <name type="scientific">Catenovulum adriaticum</name>
    <dbReference type="NCBI Taxonomy" id="2984846"/>
    <lineage>
        <taxon>Bacteria</taxon>
        <taxon>Pseudomonadati</taxon>
        <taxon>Pseudomonadota</taxon>
        <taxon>Gammaproteobacteria</taxon>
        <taxon>Alteromonadales</taxon>
        <taxon>Alteromonadaceae</taxon>
        <taxon>Catenovulum</taxon>
    </lineage>
</organism>
<dbReference type="SUPFAM" id="SSF46689">
    <property type="entry name" value="Homeodomain-like"/>
    <property type="match status" value="1"/>
</dbReference>
<dbReference type="InterPro" id="IPR018060">
    <property type="entry name" value="HTH_AraC"/>
</dbReference>
<dbReference type="RefSeq" id="WP_268074419.1">
    <property type="nucleotide sequence ID" value="NZ_CP109965.1"/>
</dbReference>
<dbReference type="EMBL" id="CP109965">
    <property type="protein sequence ID" value="WAJ70118.1"/>
    <property type="molecule type" value="Genomic_DNA"/>
</dbReference>
<dbReference type="PANTHER" id="PTHR43280:SF2">
    <property type="entry name" value="HTH-TYPE TRANSCRIPTIONAL REGULATOR EXSA"/>
    <property type="match status" value="1"/>
</dbReference>
<evidence type="ECO:0000313" key="5">
    <source>
        <dbReference type="EMBL" id="WAJ70118.1"/>
    </source>
</evidence>
<evidence type="ECO:0000256" key="1">
    <source>
        <dbReference type="ARBA" id="ARBA00023015"/>
    </source>
</evidence>
<dbReference type="Pfam" id="PF12833">
    <property type="entry name" value="HTH_18"/>
    <property type="match status" value="1"/>
</dbReference>
<dbReference type="SMART" id="SM00342">
    <property type="entry name" value="HTH_ARAC"/>
    <property type="match status" value="1"/>
</dbReference>
<dbReference type="PROSITE" id="PS00041">
    <property type="entry name" value="HTH_ARAC_FAMILY_1"/>
    <property type="match status" value="1"/>
</dbReference>
<sequence length="340" mass="39586">MSKPTYTLDKLRFEIDNCLPQLSAVKDQKITLNALTNGNYPGKVIPKGELLGIGSMGFMHVVEEQDWGIEPHRNEGIEICFQENGTNTLIVDGNNYLTPSKTLTITRPWQLHQVGSPNLHPGRLHWIILDVGVRQPNQSWRWPEWCILTNSDKQELERLLRGNEHPAWQANNEILHIFKRLQTYVVAEPIEHYLSHIQINLNQLLLTLLELLRTQNIVTESRLTTRARTVEIFLNELQQNTELAAFDWTLERMAKHCDMKRSAFSNYCQQLTNTSPLNYLNRCRLQHACDLLLKRPKLSITDLAFDLGFTNSQYFTRCFKKQFGQPPLKWQKNNLKHHLN</sequence>
<feature type="domain" description="HTH araC/xylS-type" evidence="4">
    <location>
        <begin position="227"/>
        <end position="333"/>
    </location>
</feature>
<dbReference type="PROSITE" id="PS01124">
    <property type="entry name" value="HTH_ARAC_FAMILY_2"/>
    <property type="match status" value="1"/>
</dbReference>
<dbReference type="InterPro" id="IPR037923">
    <property type="entry name" value="HTH-like"/>
</dbReference>
<keyword evidence="1" id="KW-0805">Transcription regulation</keyword>
<keyword evidence="2" id="KW-0238">DNA-binding</keyword>
<dbReference type="Proteomes" id="UP001163726">
    <property type="component" value="Chromosome"/>
</dbReference>
<proteinExistence type="predicted"/>
<dbReference type="PANTHER" id="PTHR43280">
    <property type="entry name" value="ARAC-FAMILY TRANSCRIPTIONAL REGULATOR"/>
    <property type="match status" value="1"/>
</dbReference>
<evidence type="ECO:0000259" key="4">
    <source>
        <dbReference type="PROSITE" id="PS01124"/>
    </source>
</evidence>
<dbReference type="SUPFAM" id="SSF51215">
    <property type="entry name" value="Regulatory protein AraC"/>
    <property type="match status" value="1"/>
</dbReference>
<reference evidence="5" key="1">
    <citation type="submission" date="2022-10" db="EMBL/GenBank/DDBJ databases">
        <title>Catenovulum adriacola sp. nov. isolated in the Harbour of Susak.</title>
        <authorList>
            <person name="Schoch T."/>
            <person name="Reich S.J."/>
            <person name="Stoeferle S."/>
            <person name="Flaiz M."/>
            <person name="Kazda M."/>
            <person name="Riedel C.U."/>
            <person name="Duerre P."/>
        </authorList>
    </citation>
    <scope>NUCLEOTIDE SEQUENCE</scope>
    <source>
        <strain evidence="5">TS8</strain>
    </source>
</reference>
<protein>
    <submittedName>
        <fullName evidence="5">Helix-turn-helix transcriptional regulator</fullName>
    </submittedName>
</protein>
<dbReference type="InterPro" id="IPR020449">
    <property type="entry name" value="Tscrpt_reg_AraC-type_HTH"/>
</dbReference>
<dbReference type="InterPro" id="IPR018062">
    <property type="entry name" value="HTH_AraC-typ_CS"/>
</dbReference>
<evidence type="ECO:0000256" key="3">
    <source>
        <dbReference type="ARBA" id="ARBA00023163"/>
    </source>
</evidence>